<comment type="caution">
    <text evidence="1">The sequence shown here is derived from an EMBL/GenBank/DDBJ whole genome shotgun (WGS) entry which is preliminary data.</text>
</comment>
<organism evidence="1 2">
    <name type="scientific">Puccinia sorghi</name>
    <dbReference type="NCBI Taxonomy" id="27349"/>
    <lineage>
        <taxon>Eukaryota</taxon>
        <taxon>Fungi</taxon>
        <taxon>Dikarya</taxon>
        <taxon>Basidiomycota</taxon>
        <taxon>Pucciniomycotina</taxon>
        <taxon>Pucciniomycetes</taxon>
        <taxon>Pucciniales</taxon>
        <taxon>Pucciniaceae</taxon>
        <taxon>Puccinia</taxon>
    </lineage>
</organism>
<reference evidence="1 2" key="1">
    <citation type="submission" date="2015-08" db="EMBL/GenBank/DDBJ databases">
        <title>Next Generation Sequencing and Analysis of the Genome of Puccinia sorghi L Schw, the Causal Agent of Maize Common Rust.</title>
        <authorList>
            <person name="Rochi L."/>
            <person name="Burguener G."/>
            <person name="Darino M."/>
            <person name="Turjanski A."/>
            <person name="Kreff E."/>
            <person name="Dieguez M.J."/>
            <person name="Sacco F."/>
        </authorList>
    </citation>
    <scope>NUCLEOTIDE SEQUENCE [LARGE SCALE GENOMIC DNA]</scope>
    <source>
        <strain evidence="1 2">RO10H11247</strain>
    </source>
</reference>
<keyword evidence="2" id="KW-1185">Reference proteome</keyword>
<sequence>MCMSWNSPWDSHWNTVFSQFILKHWRNAHQAGTFKAFHMTPKNHQTTQFREAFFTGGPTGKNLRKDKIFVYNLSPLVQLQSHRQETLSELPILLDEMELFDIIKCTSEIKVLDQIHINKKIHLQGPQHVQAFNLEQIWKPDDTPLKNIPHNFPINCYSSGYIGTLSSLEKQILSTRPPVDFSKLLLITKSSSYTIMERSFFSN</sequence>
<gene>
    <name evidence="1" type="ORF">VP01_697g9</name>
</gene>
<dbReference type="OrthoDB" id="2506572at2759"/>
<dbReference type="EMBL" id="LAVV01012360">
    <property type="protein sequence ID" value="KNZ46770.1"/>
    <property type="molecule type" value="Genomic_DNA"/>
</dbReference>
<protein>
    <submittedName>
        <fullName evidence="1">Uncharacterized protein</fullName>
    </submittedName>
</protein>
<evidence type="ECO:0000313" key="1">
    <source>
        <dbReference type="EMBL" id="KNZ46770.1"/>
    </source>
</evidence>
<name>A0A0L6UG46_9BASI</name>
<accession>A0A0L6UG46</accession>
<proteinExistence type="predicted"/>
<evidence type="ECO:0000313" key="2">
    <source>
        <dbReference type="Proteomes" id="UP000037035"/>
    </source>
</evidence>
<dbReference type="AlphaFoldDB" id="A0A0L6UG46"/>
<dbReference type="VEuPathDB" id="FungiDB:VP01_697g9"/>
<dbReference type="Proteomes" id="UP000037035">
    <property type="component" value="Unassembled WGS sequence"/>
</dbReference>